<sequence>MRLSGFALILALVAGPALAQDLPSWNDGPRKQAIVDFVTAATTEGGPGWIAPQDRIATFDNDGTLWAEQPLYFQGLFAIDRIQKLAARHPEWKLQQPFKGVLEGDLKAVAGSGGKGATEILAVTHAWMTADAFEGIVNDWIKTARHPKTGLPYDEMIYQPMVELMDYLRDNGFQTWIVSGGGIDFMRPWADDTYGIPPQQIVGSQIAEEYQIIDGKPEFMRKPEVFFVDDGAGKPVGIERHIGKRPVMAFGNSDGDYQMLEYVTAGDGPSLGMIVHHTDAKREFAYDRDSHIGKLDKAMTDAPDKGWLLIDMAQDWSRVYPDP</sequence>
<dbReference type="GO" id="GO:0016787">
    <property type="term" value="F:hydrolase activity"/>
    <property type="evidence" value="ECO:0007669"/>
    <property type="project" value="UniProtKB-KW"/>
</dbReference>
<dbReference type="EMBL" id="CP044082">
    <property type="protein sequence ID" value="QEU10633.1"/>
    <property type="molecule type" value="Genomic_DNA"/>
</dbReference>
<evidence type="ECO:0000256" key="3">
    <source>
        <dbReference type="ARBA" id="ARBA00022842"/>
    </source>
</evidence>
<accession>A0A5P2QZA2</accession>
<reference evidence="5 6" key="1">
    <citation type="submission" date="2019-09" db="EMBL/GenBank/DDBJ databases">
        <title>FDA dAtabase for Regulatory Grade micrObial Sequences (FDA-ARGOS): Supporting development and validation of Infectious Disease Dx tests.</title>
        <authorList>
            <person name="Sciortino C."/>
            <person name="Tallon L."/>
            <person name="Sadzewicz L."/>
            <person name="Vavikolanu K."/>
            <person name="Mehta A."/>
            <person name="Aluvathingal J."/>
            <person name="Nadendla S."/>
            <person name="Nandy P."/>
            <person name="Geyer C."/>
            <person name="Yan Y."/>
            <person name="Sichtig H."/>
        </authorList>
    </citation>
    <scope>NUCLEOTIDE SEQUENCE [LARGE SCALE GENOMIC DNA]</scope>
    <source>
        <strain evidence="5 6">FDAARGOS_643</strain>
        <plasmid evidence="5 6">unnamed4</plasmid>
    </source>
</reference>
<evidence type="ECO:0000256" key="4">
    <source>
        <dbReference type="SAM" id="SignalP"/>
    </source>
</evidence>
<dbReference type="InterPro" id="IPR050582">
    <property type="entry name" value="HAD-like_SerB"/>
</dbReference>
<feature type="signal peptide" evidence="4">
    <location>
        <begin position="1"/>
        <end position="19"/>
    </location>
</feature>
<dbReference type="GO" id="GO:0046872">
    <property type="term" value="F:metal ion binding"/>
    <property type="evidence" value="ECO:0007669"/>
    <property type="project" value="UniProtKB-KW"/>
</dbReference>
<organism evidence="5 6">
    <name type="scientific">Paracoccus yeei</name>
    <dbReference type="NCBI Taxonomy" id="147645"/>
    <lineage>
        <taxon>Bacteria</taxon>
        <taxon>Pseudomonadati</taxon>
        <taxon>Pseudomonadota</taxon>
        <taxon>Alphaproteobacteria</taxon>
        <taxon>Rhodobacterales</taxon>
        <taxon>Paracoccaceae</taxon>
        <taxon>Paracoccus</taxon>
    </lineage>
</organism>
<dbReference type="Proteomes" id="UP000324507">
    <property type="component" value="Plasmid unnamed4"/>
</dbReference>
<dbReference type="SUPFAM" id="SSF56784">
    <property type="entry name" value="HAD-like"/>
    <property type="match status" value="1"/>
</dbReference>
<name>A0A5P2QZA2_9RHOB</name>
<proteinExistence type="predicted"/>
<dbReference type="RefSeq" id="WP_150351919.1">
    <property type="nucleotide sequence ID" value="NZ_CP038093.1"/>
</dbReference>
<keyword evidence="1" id="KW-0479">Metal-binding</keyword>
<keyword evidence="5" id="KW-0614">Plasmid</keyword>
<evidence type="ECO:0000313" key="5">
    <source>
        <dbReference type="EMBL" id="QEU10633.1"/>
    </source>
</evidence>
<gene>
    <name evidence="5" type="ORF">FOB51_21880</name>
</gene>
<dbReference type="AlphaFoldDB" id="A0A5P2QZA2"/>
<geneLocation type="plasmid" evidence="5 6">
    <name>unnamed4</name>
</geneLocation>
<dbReference type="Pfam" id="PF12710">
    <property type="entry name" value="HAD"/>
    <property type="match status" value="1"/>
</dbReference>
<keyword evidence="4" id="KW-0732">Signal</keyword>
<dbReference type="InterPro" id="IPR036412">
    <property type="entry name" value="HAD-like_sf"/>
</dbReference>
<dbReference type="PANTHER" id="PTHR43344">
    <property type="entry name" value="PHOSPHOSERINE PHOSPHATASE"/>
    <property type="match status" value="1"/>
</dbReference>
<protein>
    <submittedName>
        <fullName evidence="5">Haloacid dehalogenase-like hydrolase</fullName>
    </submittedName>
</protein>
<keyword evidence="2 5" id="KW-0378">Hydrolase</keyword>
<dbReference type="Gene3D" id="3.40.50.1000">
    <property type="entry name" value="HAD superfamily/HAD-like"/>
    <property type="match status" value="1"/>
</dbReference>
<keyword evidence="3" id="KW-0460">Magnesium</keyword>
<evidence type="ECO:0000256" key="1">
    <source>
        <dbReference type="ARBA" id="ARBA00022723"/>
    </source>
</evidence>
<evidence type="ECO:0000313" key="6">
    <source>
        <dbReference type="Proteomes" id="UP000324507"/>
    </source>
</evidence>
<dbReference type="InterPro" id="IPR023214">
    <property type="entry name" value="HAD_sf"/>
</dbReference>
<feature type="chain" id="PRO_5024820767" evidence="4">
    <location>
        <begin position="20"/>
        <end position="323"/>
    </location>
</feature>
<evidence type="ECO:0000256" key="2">
    <source>
        <dbReference type="ARBA" id="ARBA00022801"/>
    </source>
</evidence>
<dbReference type="PANTHER" id="PTHR43344:SF13">
    <property type="entry name" value="PHOSPHATASE RV3661-RELATED"/>
    <property type="match status" value="1"/>
</dbReference>